<dbReference type="OrthoDB" id="10604112at2759"/>
<feature type="compositionally biased region" description="Basic residues" evidence="1">
    <location>
        <begin position="1"/>
        <end position="10"/>
    </location>
</feature>
<evidence type="ECO:0000256" key="1">
    <source>
        <dbReference type="SAM" id="MobiDB-lite"/>
    </source>
</evidence>
<feature type="compositionally biased region" description="Polar residues" evidence="1">
    <location>
        <begin position="117"/>
        <end position="127"/>
    </location>
</feature>
<evidence type="ECO:0000313" key="2">
    <source>
        <dbReference type="EMBL" id="TPX33696.1"/>
    </source>
</evidence>
<organism evidence="2 3">
    <name type="scientific">Synchytrium microbalum</name>
    <dbReference type="NCBI Taxonomy" id="1806994"/>
    <lineage>
        <taxon>Eukaryota</taxon>
        <taxon>Fungi</taxon>
        <taxon>Fungi incertae sedis</taxon>
        <taxon>Chytridiomycota</taxon>
        <taxon>Chytridiomycota incertae sedis</taxon>
        <taxon>Chytridiomycetes</taxon>
        <taxon>Synchytriales</taxon>
        <taxon>Synchytriaceae</taxon>
        <taxon>Synchytrium</taxon>
    </lineage>
</organism>
<feature type="compositionally biased region" description="Basic and acidic residues" evidence="1">
    <location>
        <begin position="46"/>
        <end position="56"/>
    </location>
</feature>
<name>A0A507C6U3_9FUNG</name>
<evidence type="ECO:0008006" key="4">
    <source>
        <dbReference type="Google" id="ProtNLM"/>
    </source>
</evidence>
<dbReference type="InterPro" id="IPR036047">
    <property type="entry name" value="F-box-like_dom_sf"/>
</dbReference>
<dbReference type="AlphaFoldDB" id="A0A507C6U3"/>
<evidence type="ECO:0000313" key="3">
    <source>
        <dbReference type="Proteomes" id="UP000319731"/>
    </source>
</evidence>
<dbReference type="RefSeq" id="XP_031024613.1">
    <property type="nucleotide sequence ID" value="XM_031169395.1"/>
</dbReference>
<proteinExistence type="predicted"/>
<reference evidence="2 3" key="1">
    <citation type="journal article" date="2019" name="Sci. Rep.">
        <title>Comparative genomics of chytrid fungi reveal insights into the obligate biotrophic and pathogenic lifestyle of Synchytrium endobioticum.</title>
        <authorList>
            <person name="van de Vossenberg B.T.L.H."/>
            <person name="Warris S."/>
            <person name="Nguyen H.D.T."/>
            <person name="van Gent-Pelzer M.P.E."/>
            <person name="Joly D.L."/>
            <person name="van de Geest H.C."/>
            <person name="Bonants P.J.M."/>
            <person name="Smith D.S."/>
            <person name="Levesque C.A."/>
            <person name="van der Lee T.A.J."/>
        </authorList>
    </citation>
    <scope>NUCLEOTIDE SEQUENCE [LARGE SCALE GENOMIC DNA]</scope>
    <source>
        <strain evidence="2 3">JEL517</strain>
    </source>
</reference>
<dbReference type="STRING" id="1806994.A0A507C6U3"/>
<dbReference type="EMBL" id="QEAO01000018">
    <property type="protein sequence ID" value="TPX33696.1"/>
    <property type="molecule type" value="Genomic_DNA"/>
</dbReference>
<dbReference type="GeneID" id="42004692"/>
<feature type="region of interest" description="Disordered" evidence="1">
    <location>
        <begin position="1"/>
        <end position="147"/>
    </location>
</feature>
<accession>A0A507C6U3</accession>
<dbReference type="SUPFAM" id="SSF81383">
    <property type="entry name" value="F-box domain"/>
    <property type="match status" value="1"/>
</dbReference>
<keyword evidence="3" id="KW-1185">Reference proteome</keyword>
<sequence>MLTYTRKRSKRVIDSDSDDETSTVNTAAADRQDLKQLHRNRPKRVIHSDSEDDISKVVKGLNQLYRKRKPVIGSDSEDDSSNHPRRKRKKIQPEDLDDGGGDQPHHTTTTTTDTPSRHSSSGISSTVIGDESDLSSVDSDSDDEQLQEEELILDDDEEEQQQLHKRQRSLDTLPLETWRLLGSRHLSAVDLSRVAATSKAMSQLLQDDETWKKAVERKLPWVQSVFGISKRQVSLLLMNHACQVCKKSIGVHIYWQWKTRRCHACISDITVSTTALKDDHAVPQIAYQHLPSIPHKLNRARGIDDKGPRYLVADVNAALSDYEAALKQDAVSAWLVNVTLDKHKRESGNDVKIAASMEVKAEEFFGSLARRDRESLYNDLRNRVMKLDWCDDSIIDIVVASPSWKAAIKKPLPSTTRAFNALTYKIKEQITPQLLTTVNDMFRKKITHLRHQQNIILPSTPTLFENIEDDILESLPDNPDSVTDVWLDVYAKEFGRMKGVLRDSLQMDDVERLEYRCECIGNRNAFRLQEVFEHCFIHHRRRFSVNVCDVLFDEMSVHSSEVIHFYLDSKIRGVVNHAFA</sequence>
<gene>
    <name evidence="2" type="ORF">SmJEL517_g03467</name>
</gene>
<protein>
    <recommendedName>
        <fullName evidence="4">F-box domain-containing protein</fullName>
    </recommendedName>
</protein>
<dbReference type="Proteomes" id="UP000319731">
    <property type="component" value="Unassembled WGS sequence"/>
</dbReference>
<comment type="caution">
    <text evidence="2">The sequence shown here is derived from an EMBL/GenBank/DDBJ whole genome shotgun (WGS) entry which is preliminary data.</text>
</comment>